<sequence length="536" mass="63426">MNFFGKTLEILKRTWNNALTNESTLNFNLDMFAYSSRDREQDYEKNKNRFKNALIENDKIALANLLYTLDIRNGKGERALFKSYFSALIEMNKDCAIQILPYIPELGRWDYVFEGIGTEIEENVYELIRAYLMMDIKNYNKNKPVSLLAKWLPSIKAHNKKNYFAVKLAKKLNLTEKEYRKILSKLRDRLNIVEKHITNKEYEKIDYISVPSKAMVKYKNLFFVKDEFRFKEFIEELKASKKTKYDNLFMNDFVKMYLKDLMNIGVLPFSGITIKDGYQISISRIIKNLSLKELEDRQILLQRFRDEKNLINAMWKKQSKIEFDKNVLVVADTSGSMQGTPFETAISLAVYISQNNKSDEWRNRFIIFSSDCVEYSYNKNAEFTDILDEIPFIIENTNIDKVFKKILNDSMEKNLPQLDEVIIISDMEFDIVQNKNDMSNFKYWKSEFAKYNYELPKIIFWNVARNVGSFPVTKLDYGTCLVSGYSKNILKSIIDIENFNPIDIMLKTLEEKNYFEMVKNIKENLNRKDIEHLEEK</sequence>
<dbReference type="AlphaFoldDB" id="A0A3P1VXV0"/>
<dbReference type="InterPro" id="IPR036465">
    <property type="entry name" value="vWFA_dom_sf"/>
</dbReference>
<feature type="domain" description="DUF2828" evidence="1">
    <location>
        <begin position="145"/>
        <end position="242"/>
    </location>
</feature>
<dbReference type="Pfam" id="PF11443">
    <property type="entry name" value="DUF2828"/>
    <property type="match status" value="1"/>
</dbReference>
<reference evidence="3" key="1">
    <citation type="submission" date="2018-11" db="EMBL/GenBank/DDBJ databases">
        <title>Genomes From Bacteria Associated with the Canine Oral Cavity: a Test Case for Automated Genome-Based Taxonomic Assignment.</title>
        <authorList>
            <person name="Coil D.A."/>
            <person name="Jospin G."/>
            <person name="Darling A.E."/>
            <person name="Wallis C."/>
            <person name="Davis I.J."/>
            <person name="Harris S."/>
            <person name="Eisen J.A."/>
            <person name="Holcombe L.J."/>
            <person name="O'Flynn C."/>
        </authorList>
    </citation>
    <scope>NUCLEOTIDE SEQUENCE [LARGE SCALE GENOMIC DNA]</scope>
    <source>
        <strain evidence="3">OH5060</strain>
    </source>
</reference>
<comment type="caution">
    <text evidence="3">The sequence shown here is derived from an EMBL/GenBank/DDBJ whole genome shotgun (WGS) entry which is preliminary data.</text>
</comment>
<dbReference type="InterPro" id="IPR011205">
    <property type="entry name" value="UCP015417_vWA"/>
</dbReference>
<dbReference type="InterPro" id="IPR058580">
    <property type="entry name" value="DUF2828"/>
</dbReference>
<dbReference type="PANTHER" id="PTHR31373">
    <property type="entry name" value="OS06G0652100 PROTEIN"/>
    <property type="match status" value="1"/>
</dbReference>
<evidence type="ECO:0000259" key="1">
    <source>
        <dbReference type="Pfam" id="PF11443"/>
    </source>
</evidence>
<organism evidence="3">
    <name type="scientific">Fusobacterium nucleatum</name>
    <dbReference type="NCBI Taxonomy" id="851"/>
    <lineage>
        <taxon>Bacteria</taxon>
        <taxon>Fusobacteriati</taxon>
        <taxon>Fusobacteriota</taxon>
        <taxon>Fusobacteriia</taxon>
        <taxon>Fusobacteriales</taxon>
        <taxon>Fusobacteriaceae</taxon>
        <taxon>Fusobacterium</taxon>
    </lineage>
</organism>
<dbReference type="PANTHER" id="PTHR31373:SF27">
    <property type="entry name" value="TROVE DOMAIN-CONTAINING PROTEIN"/>
    <property type="match status" value="1"/>
</dbReference>
<dbReference type="Gene3D" id="3.40.50.410">
    <property type="entry name" value="von Willebrand factor, type A domain"/>
    <property type="match status" value="1"/>
</dbReference>
<evidence type="ECO:0000259" key="2">
    <source>
        <dbReference type="Pfam" id="PF25043"/>
    </source>
</evidence>
<dbReference type="SUPFAM" id="SSF53300">
    <property type="entry name" value="vWA-like"/>
    <property type="match status" value="1"/>
</dbReference>
<dbReference type="Pfam" id="PF25043">
    <property type="entry name" value="DUF7788"/>
    <property type="match status" value="1"/>
</dbReference>
<dbReference type="EMBL" id="RQZD01000004">
    <property type="protein sequence ID" value="RRD37980.1"/>
    <property type="molecule type" value="Genomic_DNA"/>
</dbReference>
<gene>
    <name evidence="3" type="ORF">EII28_02710</name>
</gene>
<name>A0A3P1VXV0_FUSNU</name>
<protein>
    <submittedName>
        <fullName evidence="3">DUF2828 family protein</fullName>
    </submittedName>
</protein>
<evidence type="ECO:0000313" key="3">
    <source>
        <dbReference type="EMBL" id="RRD37980.1"/>
    </source>
</evidence>
<feature type="domain" description="DUF7788" evidence="2">
    <location>
        <begin position="327"/>
        <end position="510"/>
    </location>
</feature>
<accession>A0A3P1VXV0</accession>
<proteinExistence type="predicted"/>
<dbReference type="InterPro" id="IPR056690">
    <property type="entry name" value="DUF7788"/>
</dbReference>